<dbReference type="CDD" id="cd08994">
    <property type="entry name" value="GH43_62_32_68_117_130-like"/>
    <property type="match status" value="1"/>
</dbReference>
<dbReference type="InterPro" id="IPR023296">
    <property type="entry name" value="Glyco_hydro_beta-prop_sf"/>
</dbReference>
<proteinExistence type="predicted"/>
<evidence type="ECO:0000256" key="2">
    <source>
        <dbReference type="ARBA" id="ARBA00022525"/>
    </source>
</evidence>
<evidence type="ECO:0000256" key="4">
    <source>
        <dbReference type="SAM" id="SignalP"/>
    </source>
</evidence>
<accession>A0ABU5N0N7</accession>
<dbReference type="InterPro" id="IPR055372">
    <property type="entry name" value="CBM96"/>
</dbReference>
<sequence>MRNVIRWKWALVVWGMLTLSSHANLLIDSHTDNNENHFLYSMVDSGWQSKAHWQEAPGGGLQVVGADNWGVAQVVSVSTNIGSELVFGFDWTPGPAATNASLALTYELVGIKVTNTAPDGADIIFPGMNWFNTKVETDIASGERTVVVDFLAGNFPVVSASTGEASVSARQAISSSGETVSVLITNSVAVGSYTDLSDYDYIGIRFGIDSNDDPTVVGATIKNIRWGDPESWGGEVPPVTARQSLMDYFLPMEPQGPLVSSGIWGSAATALPRDINNGLEDSDMSDWCYWDGSIVKSDDGRYHMFASRWSQTNSHSSGWKINSKGMHAVSDNVNGPYVDQGMTWPNWQEGIGHNVIGLRMHDGRYAMVSSEITPGDVFVSDSPDGPFEHLGQIEWDANGFKPGLARYNKAPNHMSNVMIMLRPDGRYQIVARSCAILISDDGILGPYKIVAGRAYGDIPGLPQENMEDPTVWYSGGLYHIVVNHWPTDTSYHLTSEDGIHDWVNRGIAYQHGKGIFRYPDGTVNEWETVQRPTAYVEDGHLSHFNFSVIDVQKGADVGNDNHGSKIIVVPVDGEAFERDLALKIKTEAASTVSINPVADSYVRGGEYATDNYGTSNRLVCANNDRWRPDHRDTRITYLKFDLSSLPERSFTNALFRMRVAGSSGYSDLHTVYFVEDDNWEEATVTWDTRSATNEVLGSMVYPPQRSRLQVDVTDRLLQELQGDKVLTLAVASDAGDRVEYYSREATDPKDRPELALRMELTGWEHYVVDYGLSGSVTADFDADGQTDVEEYAFGGDPTNSTVQAPAPRLTFGTNDSISFYTRQVNAANPGIMYVVEWADNLISNDWNDTWNYSANIPVTTDYNDIERQIYGKTNRHLFVRLKTVQP</sequence>
<comment type="caution">
    <text evidence="6">The sequence shown here is derived from an EMBL/GenBank/DDBJ whole genome shotgun (WGS) entry which is preliminary data.</text>
</comment>
<dbReference type="Proteomes" id="UP001290861">
    <property type="component" value="Unassembled WGS sequence"/>
</dbReference>
<evidence type="ECO:0000313" key="7">
    <source>
        <dbReference type="Proteomes" id="UP001290861"/>
    </source>
</evidence>
<protein>
    <submittedName>
        <fullName evidence="6">DNRLRE domain-containing protein</fullName>
    </submittedName>
</protein>
<reference evidence="6 7" key="1">
    <citation type="journal article" date="2024" name="Appl. Environ. Microbiol.">
        <title>Pontiella agarivorans sp. nov., a novel marine anaerobic bacterium capable of degrading macroalgal polysaccharides and fixing nitrogen.</title>
        <authorList>
            <person name="Liu N."/>
            <person name="Kivenson V."/>
            <person name="Peng X."/>
            <person name="Cui Z."/>
            <person name="Lankiewicz T.S."/>
            <person name="Gosselin K.M."/>
            <person name="English C.J."/>
            <person name="Blair E.M."/>
            <person name="O'Malley M.A."/>
            <person name="Valentine D.L."/>
        </authorList>
    </citation>
    <scope>NUCLEOTIDE SEQUENCE [LARGE SCALE GENOMIC DNA]</scope>
    <source>
        <strain evidence="6 7">NLcol2</strain>
    </source>
</reference>
<comment type="subcellular location">
    <subcellularLocation>
        <location evidence="1">Secreted</location>
    </subcellularLocation>
</comment>
<gene>
    <name evidence="6" type="ORF">P9H32_15355</name>
</gene>
<dbReference type="Pfam" id="PF24517">
    <property type="entry name" value="CBM96"/>
    <property type="match status" value="1"/>
</dbReference>
<feature type="domain" description="Carbohydrate-binding module family 96" evidence="5">
    <location>
        <begin position="591"/>
        <end position="756"/>
    </location>
</feature>
<dbReference type="Gene3D" id="2.115.10.20">
    <property type="entry name" value="Glycosyl hydrolase domain, family 43"/>
    <property type="match status" value="1"/>
</dbReference>
<dbReference type="SUPFAM" id="SSF75005">
    <property type="entry name" value="Arabinanase/levansucrase/invertase"/>
    <property type="match status" value="1"/>
</dbReference>
<organism evidence="6 7">
    <name type="scientific">Pontiella agarivorans</name>
    <dbReference type="NCBI Taxonomy" id="3038953"/>
    <lineage>
        <taxon>Bacteria</taxon>
        <taxon>Pseudomonadati</taxon>
        <taxon>Kiritimatiellota</taxon>
        <taxon>Kiritimatiellia</taxon>
        <taxon>Kiritimatiellales</taxon>
        <taxon>Pontiellaceae</taxon>
        <taxon>Pontiella</taxon>
    </lineage>
</organism>
<evidence type="ECO:0000256" key="1">
    <source>
        <dbReference type="ARBA" id="ARBA00004613"/>
    </source>
</evidence>
<evidence type="ECO:0000256" key="3">
    <source>
        <dbReference type="ARBA" id="ARBA00022729"/>
    </source>
</evidence>
<feature type="chain" id="PRO_5047023448" evidence="4">
    <location>
        <begin position="24"/>
        <end position="886"/>
    </location>
</feature>
<keyword evidence="7" id="KW-1185">Reference proteome</keyword>
<dbReference type="EMBL" id="JARVCO010000012">
    <property type="protein sequence ID" value="MDZ8120007.1"/>
    <property type="molecule type" value="Genomic_DNA"/>
</dbReference>
<keyword evidence="2" id="KW-0964">Secreted</keyword>
<name>A0ABU5N0N7_9BACT</name>
<dbReference type="RefSeq" id="WP_322609786.1">
    <property type="nucleotide sequence ID" value="NZ_JARVCO010000012.1"/>
</dbReference>
<feature type="signal peptide" evidence="4">
    <location>
        <begin position="1"/>
        <end position="23"/>
    </location>
</feature>
<evidence type="ECO:0000259" key="5">
    <source>
        <dbReference type="Pfam" id="PF24517"/>
    </source>
</evidence>
<evidence type="ECO:0000313" key="6">
    <source>
        <dbReference type="EMBL" id="MDZ8120007.1"/>
    </source>
</evidence>
<keyword evidence="3 4" id="KW-0732">Signal</keyword>
<dbReference type="NCBIfam" id="NF033679">
    <property type="entry name" value="DNRLRE_dom"/>
    <property type="match status" value="1"/>
</dbReference>